<dbReference type="Gene3D" id="1.10.860.10">
    <property type="entry name" value="DNAb Helicase, Chain A"/>
    <property type="match status" value="1"/>
</dbReference>
<dbReference type="GO" id="GO:0005829">
    <property type="term" value="C:cytosol"/>
    <property type="evidence" value="ECO:0007669"/>
    <property type="project" value="TreeGrafter"/>
</dbReference>
<dbReference type="SUPFAM" id="SSF48024">
    <property type="entry name" value="N-terminal domain of DnaB helicase"/>
    <property type="match status" value="1"/>
</dbReference>
<dbReference type="GO" id="GO:0003677">
    <property type="term" value="F:DNA binding"/>
    <property type="evidence" value="ECO:0007669"/>
    <property type="project" value="UniProtKB-UniRule"/>
</dbReference>
<dbReference type="Gene3D" id="3.40.50.300">
    <property type="entry name" value="P-loop containing nucleotide triphosphate hydrolases"/>
    <property type="match status" value="1"/>
</dbReference>
<evidence type="ECO:0000256" key="9">
    <source>
        <dbReference type="ARBA" id="ARBA00023235"/>
    </source>
</evidence>
<dbReference type="GO" id="GO:0005524">
    <property type="term" value="F:ATP binding"/>
    <property type="evidence" value="ECO:0007669"/>
    <property type="project" value="UniProtKB-UniRule"/>
</dbReference>
<dbReference type="NCBIfam" id="TIGR00665">
    <property type="entry name" value="DnaB"/>
    <property type="match status" value="1"/>
</dbReference>
<keyword evidence="2 12" id="KW-0639">Primosome</keyword>
<dbReference type="OrthoDB" id="9773982at2"/>
<dbReference type="RefSeq" id="WP_132013198.1">
    <property type="nucleotide sequence ID" value="NZ_SLUN01000004.1"/>
</dbReference>
<dbReference type="Proteomes" id="UP000295008">
    <property type="component" value="Unassembled WGS sequence"/>
</dbReference>
<feature type="domain" description="SF4 helicase" evidence="13">
    <location>
        <begin position="171"/>
        <end position="440"/>
    </location>
</feature>
<evidence type="ECO:0000256" key="12">
    <source>
        <dbReference type="RuleBase" id="RU362085"/>
    </source>
</evidence>
<keyword evidence="8 12" id="KW-0238">DNA-binding</keyword>
<keyword evidence="5 12" id="KW-0378">Hydrolase</keyword>
<dbReference type="InterPro" id="IPR007693">
    <property type="entry name" value="DNA_helicase_DnaB-like_N"/>
</dbReference>
<evidence type="ECO:0000256" key="2">
    <source>
        <dbReference type="ARBA" id="ARBA00022515"/>
    </source>
</evidence>
<accession>A0A4R1S510</accession>
<evidence type="ECO:0000256" key="7">
    <source>
        <dbReference type="ARBA" id="ARBA00022840"/>
    </source>
</evidence>
<dbReference type="PROSITE" id="PS51199">
    <property type="entry name" value="SF4_HELICASE"/>
    <property type="match status" value="1"/>
</dbReference>
<evidence type="ECO:0000256" key="8">
    <source>
        <dbReference type="ARBA" id="ARBA00023125"/>
    </source>
</evidence>
<dbReference type="Pfam" id="PF03796">
    <property type="entry name" value="DnaB_C"/>
    <property type="match status" value="1"/>
</dbReference>
<evidence type="ECO:0000256" key="4">
    <source>
        <dbReference type="ARBA" id="ARBA00022741"/>
    </source>
</evidence>
<evidence type="ECO:0000313" key="15">
    <source>
        <dbReference type="Proteomes" id="UP000295008"/>
    </source>
</evidence>
<dbReference type="InterPro" id="IPR027417">
    <property type="entry name" value="P-loop_NTPase"/>
</dbReference>
<dbReference type="Pfam" id="PF00772">
    <property type="entry name" value="DnaB"/>
    <property type="match status" value="1"/>
</dbReference>
<keyword evidence="15" id="KW-1185">Reference proteome</keyword>
<dbReference type="SUPFAM" id="SSF52540">
    <property type="entry name" value="P-loop containing nucleoside triphosphate hydrolases"/>
    <property type="match status" value="1"/>
</dbReference>
<keyword evidence="6 12" id="KW-0347">Helicase</keyword>
<dbReference type="CDD" id="cd00984">
    <property type="entry name" value="DnaB_C"/>
    <property type="match status" value="1"/>
</dbReference>
<keyword evidence="9" id="KW-0413">Isomerase</keyword>
<dbReference type="InterPro" id="IPR007694">
    <property type="entry name" value="DNA_helicase_DnaB-like_C"/>
</dbReference>
<protein>
    <recommendedName>
        <fullName evidence="11 12">Replicative DNA helicase</fullName>
        <ecNumber evidence="11 12">5.6.2.3</ecNumber>
    </recommendedName>
</protein>
<dbReference type="EC" id="5.6.2.3" evidence="11 12"/>
<dbReference type="InterPro" id="IPR007692">
    <property type="entry name" value="DNA_helicase_DnaB"/>
</dbReference>
<dbReference type="InterPro" id="IPR036185">
    <property type="entry name" value="DNA_heli_DnaB-like_N_sf"/>
</dbReference>
<dbReference type="AlphaFoldDB" id="A0A4R1S510"/>
<reference evidence="14 15" key="1">
    <citation type="submission" date="2019-03" db="EMBL/GenBank/DDBJ databases">
        <title>Genomic Encyclopedia of Type Strains, Phase IV (KMG-IV): sequencing the most valuable type-strain genomes for metagenomic binning, comparative biology and taxonomic classification.</title>
        <authorList>
            <person name="Goeker M."/>
        </authorList>
    </citation>
    <scope>NUCLEOTIDE SEQUENCE [LARGE SCALE GENOMIC DNA]</scope>
    <source>
        <strain evidence="14 15">LX-B</strain>
    </source>
</reference>
<dbReference type="PANTHER" id="PTHR30153">
    <property type="entry name" value="REPLICATIVE DNA HELICASE DNAB"/>
    <property type="match status" value="1"/>
</dbReference>
<organism evidence="14 15">
    <name type="scientific">Hydrogenispora ethanolica</name>
    <dbReference type="NCBI Taxonomy" id="1082276"/>
    <lineage>
        <taxon>Bacteria</taxon>
        <taxon>Bacillati</taxon>
        <taxon>Bacillota</taxon>
        <taxon>Hydrogenispora</taxon>
    </lineage>
</organism>
<name>A0A4R1S510_HYDET</name>
<sequence length="445" mass="49274">MSYIPPQNIEAEQSLLGSCLLLGQKAVDEASLIITEADFYRETHRMIWEVIQRLSTQNIPIDIISVSEAFGNRLGKIGGRQYLLQLANATPTLSNIPIYAGIIKSKSLARLKIAECQETIKQLVNEEDPTEIISKSMLSDMRILNQGKKDSIERVSDRLFEVYDKIGESKGKNGITGVPTGYPDLDRIGGGLQVGMIVLAARPSMGKTTFAMNIARNVALAGNKALIFSLEMTKEQLIRKFLAMESGLNSKLFNNAGEIQEEQWKQLARGLNSLQEAGIFIDDTSGVKASQILIKARRFKSLNPDLGLIVIDYMGLIAPESNKGNTNEKIGEISKIIKTMSKELNLPVLILAQLNRGVETRDDKIPTLADLRDSGNIEQDADAVMFLYREDYYNNPEEGAPDPSETFVIMRKNRLDGGIGAAKLIYFKAVQRFTSIARPDLKEAC</sequence>
<comment type="similarity">
    <text evidence="1 12">Belongs to the helicase family. DnaB subfamily.</text>
</comment>
<evidence type="ECO:0000256" key="11">
    <source>
        <dbReference type="NCBIfam" id="TIGR00665"/>
    </source>
</evidence>
<dbReference type="InterPro" id="IPR016136">
    <property type="entry name" value="DNA_helicase_N/primase_C"/>
</dbReference>
<proteinExistence type="inferred from homology"/>
<evidence type="ECO:0000256" key="5">
    <source>
        <dbReference type="ARBA" id="ARBA00022801"/>
    </source>
</evidence>
<evidence type="ECO:0000256" key="1">
    <source>
        <dbReference type="ARBA" id="ARBA00008428"/>
    </source>
</evidence>
<evidence type="ECO:0000313" key="14">
    <source>
        <dbReference type="EMBL" id="TCL74209.1"/>
    </source>
</evidence>
<evidence type="ECO:0000259" key="13">
    <source>
        <dbReference type="PROSITE" id="PS51199"/>
    </source>
</evidence>
<dbReference type="GO" id="GO:1990077">
    <property type="term" value="C:primosome complex"/>
    <property type="evidence" value="ECO:0007669"/>
    <property type="project" value="UniProtKB-UniRule"/>
</dbReference>
<dbReference type="GO" id="GO:0016887">
    <property type="term" value="F:ATP hydrolysis activity"/>
    <property type="evidence" value="ECO:0007669"/>
    <property type="project" value="RHEA"/>
</dbReference>
<comment type="catalytic activity">
    <reaction evidence="10 12">
        <text>ATP + H2O = ADP + phosphate + H(+)</text>
        <dbReference type="Rhea" id="RHEA:13065"/>
        <dbReference type="ChEBI" id="CHEBI:15377"/>
        <dbReference type="ChEBI" id="CHEBI:15378"/>
        <dbReference type="ChEBI" id="CHEBI:30616"/>
        <dbReference type="ChEBI" id="CHEBI:43474"/>
        <dbReference type="ChEBI" id="CHEBI:456216"/>
        <dbReference type="EC" id="5.6.2.3"/>
    </reaction>
</comment>
<dbReference type="GO" id="GO:0006269">
    <property type="term" value="P:DNA replication, synthesis of primer"/>
    <property type="evidence" value="ECO:0007669"/>
    <property type="project" value="UniProtKB-UniRule"/>
</dbReference>
<dbReference type="PANTHER" id="PTHR30153:SF2">
    <property type="entry name" value="REPLICATIVE DNA HELICASE"/>
    <property type="match status" value="1"/>
</dbReference>
<evidence type="ECO:0000256" key="3">
    <source>
        <dbReference type="ARBA" id="ARBA00022705"/>
    </source>
</evidence>
<dbReference type="EMBL" id="SLUN01000004">
    <property type="protein sequence ID" value="TCL74209.1"/>
    <property type="molecule type" value="Genomic_DNA"/>
</dbReference>
<evidence type="ECO:0000256" key="6">
    <source>
        <dbReference type="ARBA" id="ARBA00022806"/>
    </source>
</evidence>
<dbReference type="GO" id="GO:0043139">
    <property type="term" value="F:5'-3' DNA helicase activity"/>
    <property type="evidence" value="ECO:0007669"/>
    <property type="project" value="UniProtKB-EC"/>
</dbReference>
<evidence type="ECO:0000256" key="10">
    <source>
        <dbReference type="ARBA" id="ARBA00048954"/>
    </source>
</evidence>
<keyword evidence="4 12" id="KW-0547">Nucleotide-binding</keyword>
<keyword evidence="7 12" id="KW-0067">ATP-binding</keyword>
<gene>
    <name evidence="14" type="ORF">EDC14_1004147</name>
</gene>
<comment type="function">
    <text evidence="12">The main replicative DNA helicase, it participates in initiation and elongation during chromosome replication. Travels ahead of the DNA replisome, separating dsDNA into templates for DNA synthesis. A processive ATP-dependent 5'-3' DNA helicase it has DNA-dependent ATPase activity.</text>
</comment>
<comment type="caution">
    <text evidence="14">The sequence shown here is derived from an EMBL/GenBank/DDBJ whole genome shotgun (WGS) entry which is preliminary data.</text>
</comment>
<keyword evidence="3 12" id="KW-0235">DNA replication</keyword>